<reference evidence="12 13" key="1">
    <citation type="submission" date="2018-05" db="EMBL/GenBank/DDBJ databases">
        <title>Complete Genome Sequence of Deinococcus sp. strain 17bor-2.</title>
        <authorList>
            <person name="Srinivasan S."/>
        </authorList>
    </citation>
    <scope>NUCLEOTIDE SEQUENCE [LARGE SCALE GENOMIC DNA]</scope>
    <source>
        <strain evidence="12 13">17bor-2</strain>
    </source>
</reference>
<comment type="catalytic activity">
    <reaction evidence="1">
        <text>ATP + protein L-histidine = ADP + protein N-phospho-L-histidine.</text>
        <dbReference type="EC" id="2.7.13.3"/>
    </reaction>
</comment>
<evidence type="ECO:0000256" key="10">
    <source>
        <dbReference type="SAM" id="Phobius"/>
    </source>
</evidence>
<dbReference type="Gene3D" id="1.10.287.130">
    <property type="match status" value="1"/>
</dbReference>
<keyword evidence="10" id="KW-0812">Transmembrane</keyword>
<dbReference type="Pfam" id="PF02518">
    <property type="entry name" value="HATPase_c"/>
    <property type="match status" value="1"/>
</dbReference>
<evidence type="ECO:0000313" key="13">
    <source>
        <dbReference type="Proteomes" id="UP000245368"/>
    </source>
</evidence>
<dbReference type="InterPro" id="IPR036097">
    <property type="entry name" value="HisK_dim/P_sf"/>
</dbReference>
<dbReference type="CDD" id="cd00082">
    <property type="entry name" value="HisKA"/>
    <property type="match status" value="1"/>
</dbReference>
<dbReference type="PROSITE" id="PS50109">
    <property type="entry name" value="HIS_KIN"/>
    <property type="match status" value="1"/>
</dbReference>
<dbReference type="Gene3D" id="3.30.565.10">
    <property type="entry name" value="Histidine kinase-like ATPase, C-terminal domain"/>
    <property type="match status" value="1"/>
</dbReference>
<sequence length="350" mass="37293">MTASHVSPNAVNHNSLRGQFTAVIFALAFLPNLSLTLIVGGGAWNLNLTLWTVGVGVISALIGYVLASAMLEPLTRLRGEVESDDVAERSPPGDPSEVQALRAAFTGLLHRLSTEQARRGAFMATLVHDLKTPLIAVGHLVRLMMDNALSGAERLEVGEQMLSENARLLALVQQMADAHRFEREEVQLHRQPSELRPLLETLAARLTARAAERGVQLQVSGEATADVDAAVLERAVGNLADNALRYAESQVCLSVRQLGGGAELSIIDDGPGLSEDLDTLAQPFNAQPTTIAGEQYTAGTAGLGLFIAKRIAQAHGGELRYERRPSPTTGAPRASSQGLTVLTLLLPEVL</sequence>
<comment type="subcellular location">
    <subcellularLocation>
        <location evidence="2">Cell membrane</location>
        <topology evidence="2">Multi-pass membrane protein</topology>
    </subcellularLocation>
</comment>
<dbReference type="PANTHER" id="PTHR44936:SF9">
    <property type="entry name" value="SENSOR PROTEIN CREC"/>
    <property type="match status" value="1"/>
</dbReference>
<evidence type="ECO:0000256" key="5">
    <source>
        <dbReference type="ARBA" id="ARBA00022553"/>
    </source>
</evidence>
<dbReference type="PANTHER" id="PTHR44936">
    <property type="entry name" value="SENSOR PROTEIN CREC"/>
    <property type="match status" value="1"/>
</dbReference>
<name>A0A2Z3JRR0_9DEIO</name>
<keyword evidence="10" id="KW-1133">Transmembrane helix</keyword>
<feature type="domain" description="Histidine kinase" evidence="11">
    <location>
        <begin position="125"/>
        <end position="350"/>
    </location>
</feature>
<keyword evidence="8" id="KW-0902">Two-component regulatory system</keyword>
<keyword evidence="4" id="KW-1003">Cell membrane</keyword>
<dbReference type="PRINTS" id="PR00344">
    <property type="entry name" value="BCTRLSENSOR"/>
</dbReference>
<dbReference type="GO" id="GO:0000155">
    <property type="term" value="F:phosphorelay sensor kinase activity"/>
    <property type="evidence" value="ECO:0007669"/>
    <property type="project" value="InterPro"/>
</dbReference>
<dbReference type="AlphaFoldDB" id="A0A2Z3JRR0"/>
<evidence type="ECO:0000256" key="4">
    <source>
        <dbReference type="ARBA" id="ARBA00022475"/>
    </source>
</evidence>
<dbReference type="InterPro" id="IPR050980">
    <property type="entry name" value="2C_sensor_his_kinase"/>
</dbReference>
<accession>A0A2Z3JRR0</accession>
<dbReference type="InterPro" id="IPR003594">
    <property type="entry name" value="HATPase_dom"/>
</dbReference>
<dbReference type="Proteomes" id="UP000245368">
    <property type="component" value="Chromosome"/>
</dbReference>
<evidence type="ECO:0000256" key="8">
    <source>
        <dbReference type="ARBA" id="ARBA00023012"/>
    </source>
</evidence>
<keyword evidence="5" id="KW-0597">Phosphoprotein</keyword>
<evidence type="ECO:0000256" key="3">
    <source>
        <dbReference type="ARBA" id="ARBA00012438"/>
    </source>
</evidence>
<dbReference type="RefSeq" id="WP_109827202.1">
    <property type="nucleotide sequence ID" value="NZ_CP029494.1"/>
</dbReference>
<dbReference type="EMBL" id="CP029494">
    <property type="protein sequence ID" value="AWN23474.1"/>
    <property type="molecule type" value="Genomic_DNA"/>
</dbReference>
<keyword evidence="6" id="KW-0808">Transferase</keyword>
<evidence type="ECO:0000256" key="7">
    <source>
        <dbReference type="ARBA" id="ARBA00022777"/>
    </source>
</evidence>
<dbReference type="EC" id="2.7.13.3" evidence="3"/>
<evidence type="ECO:0000313" key="12">
    <source>
        <dbReference type="EMBL" id="AWN23474.1"/>
    </source>
</evidence>
<dbReference type="Pfam" id="PF00512">
    <property type="entry name" value="HisKA"/>
    <property type="match status" value="1"/>
</dbReference>
<organism evidence="12 13">
    <name type="scientific">Deinococcus irradiatisoli</name>
    <dbReference type="NCBI Taxonomy" id="2202254"/>
    <lineage>
        <taxon>Bacteria</taxon>
        <taxon>Thermotogati</taxon>
        <taxon>Deinococcota</taxon>
        <taxon>Deinococci</taxon>
        <taxon>Deinococcales</taxon>
        <taxon>Deinococcaceae</taxon>
        <taxon>Deinococcus</taxon>
    </lineage>
</organism>
<feature type="transmembrane region" description="Helical" evidence="10">
    <location>
        <begin position="50"/>
        <end position="71"/>
    </location>
</feature>
<keyword evidence="13" id="KW-1185">Reference proteome</keyword>
<keyword evidence="7 12" id="KW-0418">Kinase</keyword>
<evidence type="ECO:0000256" key="2">
    <source>
        <dbReference type="ARBA" id="ARBA00004651"/>
    </source>
</evidence>
<dbReference type="CDD" id="cd00075">
    <property type="entry name" value="HATPase"/>
    <property type="match status" value="1"/>
</dbReference>
<keyword evidence="10" id="KW-0472">Membrane</keyword>
<dbReference type="InterPro" id="IPR005467">
    <property type="entry name" value="His_kinase_dom"/>
</dbReference>
<dbReference type="KEGG" id="dez:DKM44_09755"/>
<dbReference type="SMART" id="SM00388">
    <property type="entry name" value="HisKA"/>
    <property type="match status" value="1"/>
</dbReference>
<keyword evidence="9" id="KW-0843">Virulence</keyword>
<evidence type="ECO:0000256" key="9">
    <source>
        <dbReference type="ARBA" id="ARBA00023026"/>
    </source>
</evidence>
<gene>
    <name evidence="12" type="ORF">DKM44_09755</name>
</gene>
<dbReference type="InterPro" id="IPR004358">
    <property type="entry name" value="Sig_transdc_His_kin-like_C"/>
</dbReference>
<feature type="transmembrane region" description="Helical" evidence="10">
    <location>
        <begin position="20"/>
        <end position="44"/>
    </location>
</feature>
<dbReference type="InterPro" id="IPR036890">
    <property type="entry name" value="HATPase_C_sf"/>
</dbReference>
<evidence type="ECO:0000256" key="1">
    <source>
        <dbReference type="ARBA" id="ARBA00000085"/>
    </source>
</evidence>
<proteinExistence type="predicted"/>
<evidence type="ECO:0000259" key="11">
    <source>
        <dbReference type="PROSITE" id="PS50109"/>
    </source>
</evidence>
<dbReference type="InterPro" id="IPR003661">
    <property type="entry name" value="HisK_dim/P_dom"/>
</dbReference>
<evidence type="ECO:0000256" key="6">
    <source>
        <dbReference type="ARBA" id="ARBA00022679"/>
    </source>
</evidence>
<dbReference type="GO" id="GO:0005886">
    <property type="term" value="C:plasma membrane"/>
    <property type="evidence" value="ECO:0007669"/>
    <property type="project" value="UniProtKB-SubCell"/>
</dbReference>
<dbReference type="OrthoDB" id="9804645at2"/>
<dbReference type="SUPFAM" id="SSF47384">
    <property type="entry name" value="Homodimeric domain of signal transducing histidine kinase"/>
    <property type="match status" value="1"/>
</dbReference>
<dbReference type="SMART" id="SM00387">
    <property type="entry name" value="HATPase_c"/>
    <property type="match status" value="1"/>
</dbReference>
<protein>
    <recommendedName>
        <fullName evidence="3">histidine kinase</fullName>
        <ecNumber evidence="3">2.7.13.3</ecNumber>
    </recommendedName>
</protein>
<dbReference type="SUPFAM" id="SSF55874">
    <property type="entry name" value="ATPase domain of HSP90 chaperone/DNA topoisomerase II/histidine kinase"/>
    <property type="match status" value="1"/>
</dbReference>